<accession>A0A3M6TES4</accession>
<dbReference type="AlphaFoldDB" id="A0A3M6TES4"/>
<comment type="caution">
    <text evidence="1">The sequence shown here is derived from an EMBL/GenBank/DDBJ whole genome shotgun (WGS) entry which is preliminary data.</text>
</comment>
<protein>
    <recommendedName>
        <fullName evidence="3">OTU domain-containing protein</fullName>
    </recommendedName>
</protein>
<name>A0A3M6TES4_POCDA</name>
<dbReference type="Proteomes" id="UP000275408">
    <property type="component" value="Unassembled WGS sequence"/>
</dbReference>
<reference evidence="1 2" key="1">
    <citation type="journal article" date="2018" name="Sci. Rep.">
        <title>Comparative analysis of the Pocillopora damicornis genome highlights role of immune system in coral evolution.</title>
        <authorList>
            <person name="Cunning R."/>
            <person name="Bay R.A."/>
            <person name="Gillette P."/>
            <person name="Baker A.C."/>
            <person name="Traylor-Knowles N."/>
        </authorList>
    </citation>
    <scope>NUCLEOTIDE SEQUENCE [LARGE SCALE GENOMIC DNA]</scope>
    <source>
        <strain evidence="1">RSMAS</strain>
        <tissue evidence="1">Whole animal</tissue>
    </source>
</reference>
<organism evidence="1 2">
    <name type="scientific">Pocillopora damicornis</name>
    <name type="common">Cauliflower coral</name>
    <name type="synonym">Millepora damicornis</name>
    <dbReference type="NCBI Taxonomy" id="46731"/>
    <lineage>
        <taxon>Eukaryota</taxon>
        <taxon>Metazoa</taxon>
        <taxon>Cnidaria</taxon>
        <taxon>Anthozoa</taxon>
        <taxon>Hexacorallia</taxon>
        <taxon>Scleractinia</taxon>
        <taxon>Astrocoeniina</taxon>
        <taxon>Pocilloporidae</taxon>
        <taxon>Pocillopora</taxon>
    </lineage>
</organism>
<sequence>MRRDDYAKATEDQGFRLVYNLPGDSNCQFAALSHHAKRLGILRSPEIMRKIVEYLKSNPYDSDGFPPLEHLADDDFACWDDYI</sequence>
<evidence type="ECO:0000313" key="1">
    <source>
        <dbReference type="EMBL" id="RMX39809.1"/>
    </source>
</evidence>
<evidence type="ECO:0008006" key="3">
    <source>
        <dbReference type="Google" id="ProtNLM"/>
    </source>
</evidence>
<proteinExistence type="predicted"/>
<dbReference type="EMBL" id="RCHS01003782">
    <property type="protein sequence ID" value="RMX39809.1"/>
    <property type="molecule type" value="Genomic_DNA"/>
</dbReference>
<gene>
    <name evidence="1" type="ORF">pdam_00007110</name>
</gene>
<evidence type="ECO:0000313" key="2">
    <source>
        <dbReference type="Proteomes" id="UP000275408"/>
    </source>
</evidence>
<keyword evidence="2" id="KW-1185">Reference proteome</keyword>